<accession>A0AAD7TPY6</accession>
<keyword evidence="1" id="KW-0479">Metal-binding</keyword>
<dbReference type="PANTHER" id="PTHR23235">
    <property type="entry name" value="KRUEPPEL-LIKE TRANSCRIPTION FACTOR"/>
    <property type="match status" value="1"/>
</dbReference>
<dbReference type="InterPro" id="IPR036236">
    <property type="entry name" value="Znf_C2H2_sf"/>
</dbReference>
<keyword evidence="8" id="KW-1185">Reference proteome</keyword>
<protein>
    <recommendedName>
        <fullName evidence="6">C2H2-type domain-containing protein</fullName>
    </recommendedName>
</protein>
<feature type="region of interest" description="Disordered" evidence="5">
    <location>
        <begin position="530"/>
        <end position="559"/>
    </location>
</feature>
<feature type="domain" description="C2H2-type" evidence="6">
    <location>
        <begin position="477"/>
        <end position="504"/>
    </location>
</feature>
<organism evidence="7 8">
    <name type="scientific">Trametes cubensis</name>
    <dbReference type="NCBI Taxonomy" id="1111947"/>
    <lineage>
        <taxon>Eukaryota</taxon>
        <taxon>Fungi</taxon>
        <taxon>Dikarya</taxon>
        <taxon>Basidiomycota</taxon>
        <taxon>Agaricomycotina</taxon>
        <taxon>Agaricomycetes</taxon>
        <taxon>Polyporales</taxon>
        <taxon>Polyporaceae</taxon>
        <taxon>Trametes</taxon>
    </lineage>
</organism>
<evidence type="ECO:0000313" key="7">
    <source>
        <dbReference type="EMBL" id="KAJ8473978.1"/>
    </source>
</evidence>
<dbReference type="Proteomes" id="UP001215151">
    <property type="component" value="Unassembled WGS sequence"/>
</dbReference>
<keyword evidence="3" id="KW-0862">Zinc</keyword>
<evidence type="ECO:0000256" key="5">
    <source>
        <dbReference type="SAM" id="MobiDB-lite"/>
    </source>
</evidence>
<evidence type="ECO:0000256" key="2">
    <source>
        <dbReference type="ARBA" id="ARBA00022771"/>
    </source>
</evidence>
<feature type="compositionally biased region" description="Low complexity" evidence="5">
    <location>
        <begin position="241"/>
        <end position="253"/>
    </location>
</feature>
<dbReference type="EMBL" id="JAPEVG010000203">
    <property type="protein sequence ID" value="KAJ8473978.1"/>
    <property type="molecule type" value="Genomic_DNA"/>
</dbReference>
<dbReference type="SUPFAM" id="SSF57667">
    <property type="entry name" value="beta-beta-alpha zinc fingers"/>
    <property type="match status" value="1"/>
</dbReference>
<proteinExistence type="predicted"/>
<keyword evidence="2 4" id="KW-0863">Zinc-finger</keyword>
<evidence type="ECO:0000313" key="8">
    <source>
        <dbReference type="Proteomes" id="UP001215151"/>
    </source>
</evidence>
<evidence type="ECO:0000256" key="3">
    <source>
        <dbReference type="ARBA" id="ARBA00022833"/>
    </source>
</evidence>
<dbReference type="InterPro" id="IPR013087">
    <property type="entry name" value="Znf_C2H2_type"/>
</dbReference>
<reference evidence="7" key="1">
    <citation type="submission" date="2022-11" db="EMBL/GenBank/DDBJ databases">
        <title>Genome Sequence of Cubamyces cubensis.</title>
        <authorList>
            <person name="Buettner E."/>
        </authorList>
    </citation>
    <scope>NUCLEOTIDE SEQUENCE</scope>
    <source>
        <strain evidence="7">MPL-01</strain>
    </source>
</reference>
<evidence type="ECO:0000259" key="6">
    <source>
        <dbReference type="PROSITE" id="PS50157"/>
    </source>
</evidence>
<dbReference type="PROSITE" id="PS00028">
    <property type="entry name" value="ZINC_FINGER_C2H2_1"/>
    <property type="match status" value="1"/>
</dbReference>
<feature type="region of interest" description="Disordered" evidence="5">
    <location>
        <begin position="1"/>
        <end position="28"/>
    </location>
</feature>
<evidence type="ECO:0000256" key="4">
    <source>
        <dbReference type="PROSITE-ProRule" id="PRU00042"/>
    </source>
</evidence>
<dbReference type="SMART" id="SM00355">
    <property type="entry name" value="ZnF_C2H2"/>
    <property type="match status" value="3"/>
</dbReference>
<feature type="region of interest" description="Disordered" evidence="5">
    <location>
        <begin position="219"/>
        <end position="263"/>
    </location>
</feature>
<dbReference type="Gene3D" id="3.30.160.60">
    <property type="entry name" value="Classic Zinc Finger"/>
    <property type="match status" value="2"/>
</dbReference>
<sequence>MPQSISSKKKDMQSYHPTASGGYPQTLTLPMSVPVSVPVSLPISLPASFKPTSPVLPVDQPPFQTQQLHAQPEHYAHSFATTPLSLEDICHLEPTSDTTQVTGVAGSSFTVVNDTTEEQPYSDCPATEFSTPSWAMPPTLLSSQYDSTSGSGAGLTASPKKEPLDDIIRFSPISGSTDTNALGPAPLLGIYVDCNLRQQALQEQGPSICVNPADIMGSRSGLDSDDTTQRDLDSRISPLDATASQPTSQAQAPLTSREPPLASGSLVDYAGEALAQNDFPEEAITAIVSVLKSSAKQETPDSRVQQPPSEICKVIAPQPLYPSQITTFPVSDPRLHHPSLASTNCHVTLTGQRMPLADLPIPQEQQIVYPEYGSFASLQVTQAVPQPIVLPPPPSPVLNAHTGIELEELRRRANDFRMRNPGTELDRSFLQSFAGRLSTRGELLDDYRCYVVGCGQRNRRRDHILVHVGSHVEHRPWQCQHCGMRFLRKNECKRHESSHGGRKPFSCPICAPFTERNFVRQDLLKRHMRVTHGVQDSSRASSSKKRAEVKKDEDAEYWP</sequence>
<feature type="domain" description="C2H2-type" evidence="6">
    <location>
        <begin position="447"/>
        <end position="476"/>
    </location>
</feature>
<dbReference type="GO" id="GO:0008270">
    <property type="term" value="F:zinc ion binding"/>
    <property type="evidence" value="ECO:0007669"/>
    <property type="project" value="UniProtKB-KW"/>
</dbReference>
<gene>
    <name evidence="7" type="ORF">ONZ51_g7507</name>
</gene>
<dbReference type="AlphaFoldDB" id="A0AAD7TPY6"/>
<evidence type="ECO:0000256" key="1">
    <source>
        <dbReference type="ARBA" id="ARBA00022723"/>
    </source>
</evidence>
<name>A0AAD7TPY6_9APHY</name>
<dbReference type="PROSITE" id="PS50157">
    <property type="entry name" value="ZINC_FINGER_C2H2_2"/>
    <property type="match status" value="2"/>
</dbReference>
<comment type="caution">
    <text evidence="7">The sequence shown here is derived from an EMBL/GenBank/DDBJ whole genome shotgun (WGS) entry which is preliminary data.</text>
</comment>